<dbReference type="InterPro" id="IPR003594">
    <property type="entry name" value="HATPase_dom"/>
</dbReference>
<dbReference type="PANTHER" id="PTHR35526">
    <property type="entry name" value="ANTI-SIGMA-F FACTOR RSBW-RELATED"/>
    <property type="match status" value="1"/>
</dbReference>
<organism evidence="3 4">
    <name type="scientific">Geobacillus kaustophilus</name>
    <dbReference type="NCBI Taxonomy" id="1462"/>
    <lineage>
        <taxon>Bacteria</taxon>
        <taxon>Bacillati</taxon>
        <taxon>Bacillota</taxon>
        <taxon>Bacilli</taxon>
        <taxon>Bacillales</taxon>
        <taxon>Anoxybacillaceae</taxon>
        <taxon>Geobacillus</taxon>
        <taxon>Geobacillus thermoleovorans group</taxon>
    </lineage>
</organism>
<comment type="caution">
    <text evidence="3">The sequence shown here is derived from an EMBL/GenBank/DDBJ whole genome shotgun (WGS) entry which is preliminary data.</text>
</comment>
<dbReference type="Gene3D" id="3.30.565.10">
    <property type="entry name" value="Histidine kinase-like ATPase, C-terminal domain"/>
    <property type="match status" value="1"/>
</dbReference>
<name>A0A0D8BRN2_GEOKU</name>
<sequence length="141" mass="15492">MVCEWIVRCRADEEAVLVCHFLAEQAASLFAVRDAELFVLAVHEAVVNAIKAVQREGVEAGTISLSFFVTSADVTVAVEDEGGGVPAEVIEQLDQMTLSDVLLSESGRGLLLIREIMDDVIWVERKGGRRMLVMKMSRRAT</sequence>
<dbReference type="PATRIC" id="fig|1462.6.peg.1401"/>
<evidence type="ECO:0000313" key="4">
    <source>
        <dbReference type="Proteomes" id="UP000032522"/>
    </source>
</evidence>
<dbReference type="InterPro" id="IPR050267">
    <property type="entry name" value="Anti-sigma-factor_SerPK"/>
</dbReference>
<proteinExistence type="predicted"/>
<accession>A0A0D8BRN2</accession>
<reference evidence="3 4" key="1">
    <citation type="submission" date="2015-01" db="EMBL/GenBank/DDBJ databases">
        <authorList>
            <person name="Filippidou S."/>
            <person name="Jeanneret N."/>
            <person name="Russel-Delif L."/>
            <person name="Junier T."/>
            <person name="Wunderlin T."/>
            <person name="Molina V."/>
            <person name="Johnson S.L."/>
            <person name="Davenport K.W."/>
            <person name="Chain P.S."/>
            <person name="Dorador C."/>
            <person name="Junier P."/>
        </authorList>
    </citation>
    <scope>NUCLEOTIDE SEQUENCE [LARGE SCALE GENOMIC DNA]</scope>
    <source>
        <strain evidence="3 4">Et7/4</strain>
    </source>
</reference>
<keyword evidence="1" id="KW-0723">Serine/threonine-protein kinase</keyword>
<evidence type="ECO:0000256" key="1">
    <source>
        <dbReference type="ARBA" id="ARBA00022527"/>
    </source>
</evidence>
<dbReference type="GO" id="GO:0004674">
    <property type="term" value="F:protein serine/threonine kinase activity"/>
    <property type="evidence" value="ECO:0007669"/>
    <property type="project" value="UniProtKB-KW"/>
</dbReference>
<dbReference type="InterPro" id="IPR036890">
    <property type="entry name" value="HATPase_C_sf"/>
</dbReference>
<dbReference type="AlphaFoldDB" id="A0A0D8BRN2"/>
<keyword evidence="3" id="KW-0418">Kinase</keyword>
<dbReference type="RefSeq" id="WP_044731302.1">
    <property type="nucleotide sequence ID" value="NZ_JYBP01000003.1"/>
</dbReference>
<dbReference type="EMBL" id="JYBP01000003">
    <property type="protein sequence ID" value="KJE26067.1"/>
    <property type="molecule type" value="Genomic_DNA"/>
</dbReference>
<dbReference type="SUPFAM" id="SSF55874">
    <property type="entry name" value="ATPase domain of HSP90 chaperone/DNA topoisomerase II/histidine kinase"/>
    <property type="match status" value="1"/>
</dbReference>
<keyword evidence="3" id="KW-0808">Transferase</keyword>
<dbReference type="Proteomes" id="UP000032522">
    <property type="component" value="Unassembled WGS sequence"/>
</dbReference>
<evidence type="ECO:0000313" key="3">
    <source>
        <dbReference type="EMBL" id="KJE26067.1"/>
    </source>
</evidence>
<dbReference type="Pfam" id="PF13581">
    <property type="entry name" value="HATPase_c_2"/>
    <property type="match status" value="1"/>
</dbReference>
<protein>
    <submittedName>
        <fullName evidence="3">Histidine kinase-, DNA gyrase B-, and HSP90-like ATPase family protein</fullName>
    </submittedName>
</protein>
<evidence type="ECO:0000259" key="2">
    <source>
        <dbReference type="Pfam" id="PF13581"/>
    </source>
</evidence>
<gene>
    <name evidence="3" type="ORF">LG52_1211</name>
</gene>
<feature type="domain" description="Histidine kinase/HSP90-like ATPase" evidence="2">
    <location>
        <begin position="15"/>
        <end position="135"/>
    </location>
</feature>
<dbReference type="CDD" id="cd16936">
    <property type="entry name" value="HATPase_RsbW-like"/>
    <property type="match status" value="1"/>
</dbReference>
<dbReference type="OrthoDB" id="2621827at2"/>
<dbReference type="PANTHER" id="PTHR35526:SF3">
    <property type="entry name" value="ANTI-SIGMA-F FACTOR RSBW"/>
    <property type="match status" value="1"/>
</dbReference>